<keyword evidence="2" id="KW-0521">NADP</keyword>
<dbReference type="PRINTS" id="PR00081">
    <property type="entry name" value="GDHRDH"/>
</dbReference>
<dbReference type="Proteomes" id="UP000277212">
    <property type="component" value="Unassembled WGS sequence"/>
</dbReference>
<gene>
    <name evidence="4" type="ORF">CDV36_002612</name>
</gene>
<comment type="caution">
    <text evidence="4">The sequence shown here is derived from an EMBL/GenBank/DDBJ whole genome shotgun (WGS) entry which is preliminary data.</text>
</comment>
<dbReference type="Pfam" id="PF00106">
    <property type="entry name" value="adh_short"/>
    <property type="match status" value="1"/>
</dbReference>
<name>A0A3M2SJR0_9HYPO</name>
<evidence type="ECO:0000256" key="1">
    <source>
        <dbReference type="ARBA" id="ARBA00006484"/>
    </source>
</evidence>
<dbReference type="STRING" id="2010991.A0A3M2SJR0"/>
<evidence type="ECO:0000313" key="5">
    <source>
        <dbReference type="Proteomes" id="UP000277212"/>
    </source>
</evidence>
<protein>
    <recommendedName>
        <fullName evidence="6">Short-chain dehydrogenase/reductase family protein</fullName>
    </recommendedName>
</protein>
<evidence type="ECO:0000256" key="3">
    <source>
        <dbReference type="ARBA" id="ARBA00023002"/>
    </source>
</evidence>
<sequence length="341" mass="37397">MTASSDLPMLSQSLMGLFFSSQCEKAHFPPKDTNLSGQTAIISGANVGLGLQCARMLLELKLSHVIIASRSLQRGETAAEALRKEHPSASVDVWELDMTSYQSIQAFAVRCATLSRIDFVILNAGITKQNFDLAATGHEEVFQVNYLSTVLLAILLLPTLKEKAPAGRPGRLTIVSSGLSMHAKFPESKASPIIPAFDDKSTFDGAERYNTSKFLLHLWICKLVEYVNPDDVVVNLVDPGFCKGTNLQRDIHGVAKAFLLGMKSMVGRPIDAGASTYIDAAVIKGKETHGSFIMDWRIYPYGQFFYVPESKVVSQKLWEETMTELGFAGVQQVLDKMKAKA</sequence>
<dbReference type="OrthoDB" id="542013at2759"/>
<dbReference type="InterPro" id="IPR002347">
    <property type="entry name" value="SDR_fam"/>
</dbReference>
<dbReference type="AlphaFoldDB" id="A0A3M2SJR0"/>
<evidence type="ECO:0008006" key="6">
    <source>
        <dbReference type="Google" id="ProtNLM"/>
    </source>
</evidence>
<keyword evidence="5" id="KW-1185">Reference proteome</keyword>
<organism evidence="4 5">
    <name type="scientific">Fusarium kuroshium</name>
    <dbReference type="NCBI Taxonomy" id="2010991"/>
    <lineage>
        <taxon>Eukaryota</taxon>
        <taxon>Fungi</taxon>
        <taxon>Dikarya</taxon>
        <taxon>Ascomycota</taxon>
        <taxon>Pezizomycotina</taxon>
        <taxon>Sordariomycetes</taxon>
        <taxon>Hypocreomycetidae</taxon>
        <taxon>Hypocreales</taxon>
        <taxon>Nectriaceae</taxon>
        <taxon>Fusarium</taxon>
        <taxon>Fusarium solani species complex</taxon>
    </lineage>
</organism>
<accession>A0A3M2SJR0</accession>
<reference evidence="4 5" key="1">
    <citation type="submission" date="2017-06" db="EMBL/GenBank/DDBJ databases">
        <title>Comparative genomic analysis of Ambrosia Fusariam Clade fungi.</title>
        <authorList>
            <person name="Stajich J.E."/>
            <person name="Carrillo J."/>
            <person name="Kijimoto T."/>
            <person name="Eskalen A."/>
            <person name="O'Donnell K."/>
            <person name="Kasson M."/>
        </authorList>
    </citation>
    <scope>NUCLEOTIDE SEQUENCE [LARGE SCALE GENOMIC DNA]</scope>
    <source>
        <strain evidence="4">UCR3666</strain>
    </source>
</reference>
<dbReference type="Gene3D" id="3.40.50.720">
    <property type="entry name" value="NAD(P)-binding Rossmann-like Domain"/>
    <property type="match status" value="1"/>
</dbReference>
<evidence type="ECO:0000256" key="2">
    <source>
        <dbReference type="ARBA" id="ARBA00022857"/>
    </source>
</evidence>
<keyword evidence="3" id="KW-0560">Oxidoreductase</keyword>
<proteinExistence type="inferred from homology"/>
<dbReference type="SUPFAM" id="SSF51735">
    <property type="entry name" value="NAD(P)-binding Rossmann-fold domains"/>
    <property type="match status" value="1"/>
</dbReference>
<dbReference type="PANTHER" id="PTHR24320:SF252">
    <property type="entry name" value="DEHYDROGENASE_REDUCTASE FAMILY PROTEIN, PUTATIVE (AFU_ORTHOLOGUE AFUA_3G08550)-RELATED"/>
    <property type="match status" value="1"/>
</dbReference>
<evidence type="ECO:0000313" key="4">
    <source>
        <dbReference type="EMBL" id="RMJ17754.1"/>
    </source>
</evidence>
<dbReference type="EMBL" id="NKUJ01000028">
    <property type="protein sequence ID" value="RMJ17754.1"/>
    <property type="molecule type" value="Genomic_DNA"/>
</dbReference>
<dbReference type="PANTHER" id="PTHR24320">
    <property type="entry name" value="RETINOL DEHYDROGENASE"/>
    <property type="match status" value="1"/>
</dbReference>
<dbReference type="InterPro" id="IPR036291">
    <property type="entry name" value="NAD(P)-bd_dom_sf"/>
</dbReference>
<comment type="similarity">
    <text evidence="1">Belongs to the short-chain dehydrogenases/reductases (SDR) family.</text>
</comment>
<dbReference type="GO" id="GO:0016491">
    <property type="term" value="F:oxidoreductase activity"/>
    <property type="evidence" value="ECO:0007669"/>
    <property type="project" value="UniProtKB-KW"/>
</dbReference>